<feature type="domain" description="Uroporphyrinogen decarboxylase (URO-D)" evidence="1">
    <location>
        <begin position="148"/>
        <end position="334"/>
    </location>
</feature>
<dbReference type="InterPro" id="IPR052024">
    <property type="entry name" value="Methanogen_methyltrans"/>
</dbReference>
<dbReference type="PANTHER" id="PTHR47099">
    <property type="entry name" value="METHYLCOBAMIDE:COM METHYLTRANSFERASE MTBA"/>
    <property type="match status" value="1"/>
</dbReference>
<dbReference type="EMBL" id="QZKU01000018">
    <property type="protein sequence ID" value="RJP25787.1"/>
    <property type="molecule type" value="Genomic_DNA"/>
</dbReference>
<organism evidence="2 3">
    <name type="scientific">Abyssobacteria bacterium (strain SURF_5)</name>
    <dbReference type="NCBI Taxonomy" id="2093360"/>
    <lineage>
        <taxon>Bacteria</taxon>
        <taxon>Pseudomonadati</taxon>
        <taxon>Candidatus Hydrogenedentota</taxon>
        <taxon>Candidatus Abyssobacteria</taxon>
    </lineage>
</organism>
<dbReference type="GO" id="GO:0006779">
    <property type="term" value="P:porphyrin-containing compound biosynthetic process"/>
    <property type="evidence" value="ECO:0007669"/>
    <property type="project" value="InterPro"/>
</dbReference>
<sequence length="340" mass="39208">MKAPTPKERVRAALNFEETDIVPYDVIFEPEVDDKLTEYYGSRDWENRIEQHIMFVGYPVFGLPELLDDRHVKDEYGCVWDFSARPLHLVSPPLKEPGLAGYDFDAVQRTVLESLDEGSAELLIRENSDKFILGQINFGLWERSWTLRGFENALIDTVLNTSFYEELLDRILEMHLAMVDRLCQFPIDAVFFGDDWGDQRGVIFGPERWRKLFKDRTQKLYERAHLFGKLAITHCCGNVFEIIPDMIEMGLDALESLQPEAMDVYEIKRRYGKNLRLWGGLGTQQLLPFGSPRDVRREIRRLASEMGTGGGYILAPAKPIMQEVPVENAVAVIEEFPQKK</sequence>
<name>A0A3A4NZ71_ABYX5</name>
<dbReference type="PANTHER" id="PTHR47099:SF1">
    <property type="entry name" value="METHYLCOBAMIDE:COM METHYLTRANSFERASE MTBA"/>
    <property type="match status" value="1"/>
</dbReference>
<accession>A0A3A4NZ71</accession>
<comment type="caution">
    <text evidence="2">The sequence shown here is derived from an EMBL/GenBank/DDBJ whole genome shotgun (WGS) entry which is preliminary data.</text>
</comment>
<dbReference type="Gene3D" id="3.20.20.210">
    <property type="match status" value="1"/>
</dbReference>
<protein>
    <recommendedName>
        <fullName evidence="1">Uroporphyrinogen decarboxylase (URO-D) domain-containing protein</fullName>
    </recommendedName>
</protein>
<dbReference type="Pfam" id="PF01208">
    <property type="entry name" value="URO-D"/>
    <property type="match status" value="1"/>
</dbReference>
<dbReference type="InterPro" id="IPR038071">
    <property type="entry name" value="UROD/MetE-like_sf"/>
</dbReference>
<dbReference type="SUPFAM" id="SSF51726">
    <property type="entry name" value="UROD/MetE-like"/>
    <property type="match status" value="1"/>
</dbReference>
<evidence type="ECO:0000313" key="2">
    <source>
        <dbReference type="EMBL" id="RJP25787.1"/>
    </source>
</evidence>
<dbReference type="InterPro" id="IPR000257">
    <property type="entry name" value="Uroporphyrinogen_deCOase"/>
</dbReference>
<reference evidence="2 3" key="1">
    <citation type="journal article" date="2017" name="ISME J.">
        <title>Energy and carbon metabolisms in a deep terrestrial subsurface fluid microbial community.</title>
        <authorList>
            <person name="Momper L."/>
            <person name="Jungbluth S.P."/>
            <person name="Lee M.D."/>
            <person name="Amend J.P."/>
        </authorList>
    </citation>
    <scope>NUCLEOTIDE SEQUENCE [LARGE SCALE GENOMIC DNA]</scope>
    <source>
        <strain evidence="2">SURF_5</strain>
    </source>
</reference>
<dbReference type="Proteomes" id="UP000265882">
    <property type="component" value="Unassembled WGS sequence"/>
</dbReference>
<evidence type="ECO:0000259" key="1">
    <source>
        <dbReference type="Pfam" id="PF01208"/>
    </source>
</evidence>
<dbReference type="AlphaFoldDB" id="A0A3A4NZ71"/>
<dbReference type="GO" id="GO:0004853">
    <property type="term" value="F:uroporphyrinogen decarboxylase activity"/>
    <property type="evidence" value="ECO:0007669"/>
    <property type="project" value="InterPro"/>
</dbReference>
<proteinExistence type="predicted"/>
<gene>
    <name evidence="2" type="ORF">C4520_01840</name>
</gene>
<evidence type="ECO:0000313" key="3">
    <source>
        <dbReference type="Proteomes" id="UP000265882"/>
    </source>
</evidence>